<feature type="transmembrane region" description="Helical" evidence="1">
    <location>
        <begin position="49"/>
        <end position="68"/>
    </location>
</feature>
<evidence type="ECO:0000256" key="1">
    <source>
        <dbReference type="SAM" id="Phobius"/>
    </source>
</evidence>
<dbReference type="NCBIfam" id="NF042414">
    <property type="entry name" value="CLC_0170_fam"/>
    <property type="match status" value="1"/>
</dbReference>
<feature type="transmembrane region" description="Helical" evidence="1">
    <location>
        <begin position="12"/>
        <end position="29"/>
    </location>
</feature>
<organism evidence="2 3">
    <name type="scientific">Rossellomorea oryzaecorticis</name>
    <dbReference type="NCBI Taxonomy" id="1396505"/>
    <lineage>
        <taxon>Bacteria</taxon>
        <taxon>Bacillati</taxon>
        <taxon>Bacillota</taxon>
        <taxon>Bacilli</taxon>
        <taxon>Bacillales</taxon>
        <taxon>Bacillaceae</taxon>
        <taxon>Rossellomorea</taxon>
    </lineage>
</organism>
<reference evidence="2 3" key="1">
    <citation type="submission" date="2024-04" db="EMBL/GenBank/DDBJ databases">
        <title>Bacillus oryzaecorticis sp. nov., a moderately halophilic bacterium isolated from rice husks.</title>
        <authorList>
            <person name="Zhu H.-S."/>
        </authorList>
    </citation>
    <scope>NUCLEOTIDE SEQUENCE [LARGE SCALE GENOMIC DNA]</scope>
    <source>
        <strain evidence="2 3">ZC255</strain>
    </source>
</reference>
<evidence type="ECO:0000313" key="2">
    <source>
        <dbReference type="EMBL" id="MEL3971191.1"/>
    </source>
</evidence>
<keyword evidence="3" id="KW-1185">Reference proteome</keyword>
<sequence>MTTVIGYAESFSSYYLVIILIVIGLYLRLRYYTAYKDRNLDRDAQAAKFGGYGCLILSGVVLIAHFIIS</sequence>
<dbReference type="InterPro" id="IPR049971">
    <property type="entry name" value="CLC_0170-like"/>
</dbReference>
<proteinExistence type="predicted"/>
<dbReference type="RefSeq" id="WP_341980163.1">
    <property type="nucleotide sequence ID" value="NZ_JBBYAF010000003.1"/>
</dbReference>
<gene>
    <name evidence="2" type="ORF">AAEO50_02775</name>
</gene>
<comment type="caution">
    <text evidence="2">The sequence shown here is derived from an EMBL/GenBank/DDBJ whole genome shotgun (WGS) entry which is preliminary data.</text>
</comment>
<protein>
    <submittedName>
        <fullName evidence="2">CLC_0170 family protein</fullName>
    </submittedName>
</protein>
<dbReference type="EMBL" id="JBBYAF010000003">
    <property type="protein sequence ID" value="MEL3971191.1"/>
    <property type="molecule type" value="Genomic_DNA"/>
</dbReference>
<dbReference type="Proteomes" id="UP001389717">
    <property type="component" value="Unassembled WGS sequence"/>
</dbReference>
<accession>A0ABU9K516</accession>
<keyword evidence="1" id="KW-0472">Membrane</keyword>
<name>A0ABU9K516_9BACI</name>
<keyword evidence="1" id="KW-0812">Transmembrane</keyword>
<evidence type="ECO:0000313" key="3">
    <source>
        <dbReference type="Proteomes" id="UP001389717"/>
    </source>
</evidence>
<keyword evidence="1" id="KW-1133">Transmembrane helix</keyword>